<evidence type="ECO:0000256" key="3">
    <source>
        <dbReference type="ARBA" id="ARBA00022833"/>
    </source>
</evidence>
<keyword evidence="5" id="KW-0804">Transcription</keyword>
<dbReference type="InterPro" id="IPR036259">
    <property type="entry name" value="MFS_trans_sf"/>
</dbReference>
<keyword evidence="4" id="KW-0805">Transcription regulation</keyword>
<dbReference type="InterPro" id="IPR020846">
    <property type="entry name" value="MFS_dom"/>
</dbReference>
<dbReference type="PANTHER" id="PTHR47660">
    <property type="entry name" value="TRANSCRIPTION FACTOR WITH C2H2 AND ZN(2)-CYS(6) DNA BINDING DOMAIN (EUROFUNG)-RELATED-RELATED"/>
    <property type="match status" value="1"/>
</dbReference>
<dbReference type="Proteomes" id="UP000799778">
    <property type="component" value="Unassembled WGS sequence"/>
</dbReference>
<dbReference type="GO" id="GO:0008270">
    <property type="term" value="F:zinc ion binding"/>
    <property type="evidence" value="ECO:0007669"/>
    <property type="project" value="InterPro"/>
</dbReference>
<feature type="transmembrane region" description="Helical" evidence="8">
    <location>
        <begin position="620"/>
        <end position="637"/>
    </location>
</feature>
<keyword evidence="3" id="KW-0862">Zinc</keyword>
<evidence type="ECO:0000256" key="7">
    <source>
        <dbReference type="SAM" id="MobiDB-lite"/>
    </source>
</evidence>
<feature type="transmembrane region" description="Helical" evidence="8">
    <location>
        <begin position="877"/>
        <end position="898"/>
    </location>
</feature>
<dbReference type="Pfam" id="PF04082">
    <property type="entry name" value="Fungal_trans"/>
    <property type="match status" value="1"/>
</dbReference>
<name>A0A6A5Y856_9PLEO</name>
<dbReference type="GO" id="GO:0022857">
    <property type="term" value="F:transmembrane transporter activity"/>
    <property type="evidence" value="ECO:0007669"/>
    <property type="project" value="InterPro"/>
</dbReference>
<dbReference type="EMBL" id="ML978066">
    <property type="protein sequence ID" value="KAF2021433.1"/>
    <property type="molecule type" value="Genomic_DNA"/>
</dbReference>
<dbReference type="InterPro" id="IPR011701">
    <property type="entry name" value="MFS"/>
</dbReference>
<dbReference type="PANTHER" id="PTHR47660:SF2">
    <property type="entry name" value="TRANSCRIPTION FACTOR WITH C2H2 AND ZN(2)-CYS(6) DNA BINDING DOMAIN (EUROFUNG)"/>
    <property type="match status" value="1"/>
</dbReference>
<feature type="transmembrane region" description="Helical" evidence="8">
    <location>
        <begin position="547"/>
        <end position="570"/>
    </location>
</feature>
<dbReference type="AlphaFoldDB" id="A0A6A5Y856"/>
<feature type="region of interest" description="Disordered" evidence="7">
    <location>
        <begin position="1"/>
        <end position="27"/>
    </location>
</feature>
<feature type="domain" description="Major facilitator superfamily (MFS) profile" evidence="9">
    <location>
        <begin position="549"/>
        <end position="1000"/>
    </location>
</feature>
<dbReference type="SUPFAM" id="SSF103473">
    <property type="entry name" value="MFS general substrate transporter"/>
    <property type="match status" value="1"/>
</dbReference>
<evidence type="ECO:0000256" key="4">
    <source>
        <dbReference type="ARBA" id="ARBA00023015"/>
    </source>
</evidence>
<dbReference type="PROSITE" id="PS50850">
    <property type="entry name" value="MFS"/>
    <property type="match status" value="1"/>
</dbReference>
<evidence type="ECO:0000256" key="1">
    <source>
        <dbReference type="ARBA" id="ARBA00004141"/>
    </source>
</evidence>
<proteinExistence type="predicted"/>
<reference evidence="10" key="1">
    <citation type="journal article" date="2020" name="Stud. Mycol.">
        <title>101 Dothideomycetes genomes: a test case for predicting lifestyles and emergence of pathogens.</title>
        <authorList>
            <person name="Haridas S."/>
            <person name="Albert R."/>
            <person name="Binder M."/>
            <person name="Bloem J."/>
            <person name="Labutti K."/>
            <person name="Salamov A."/>
            <person name="Andreopoulos B."/>
            <person name="Baker S."/>
            <person name="Barry K."/>
            <person name="Bills G."/>
            <person name="Bluhm B."/>
            <person name="Cannon C."/>
            <person name="Castanera R."/>
            <person name="Culley D."/>
            <person name="Daum C."/>
            <person name="Ezra D."/>
            <person name="Gonzalez J."/>
            <person name="Henrissat B."/>
            <person name="Kuo A."/>
            <person name="Liang C."/>
            <person name="Lipzen A."/>
            <person name="Lutzoni F."/>
            <person name="Magnuson J."/>
            <person name="Mondo S."/>
            <person name="Nolan M."/>
            <person name="Ohm R."/>
            <person name="Pangilinan J."/>
            <person name="Park H.-J."/>
            <person name="Ramirez L."/>
            <person name="Alfaro M."/>
            <person name="Sun H."/>
            <person name="Tritt A."/>
            <person name="Yoshinaga Y."/>
            <person name="Zwiers L.-H."/>
            <person name="Turgeon B."/>
            <person name="Goodwin S."/>
            <person name="Spatafora J."/>
            <person name="Crous P."/>
            <person name="Grigoriev I."/>
        </authorList>
    </citation>
    <scope>NUCLEOTIDE SEQUENCE</scope>
    <source>
        <strain evidence="10">CBS 175.79</strain>
    </source>
</reference>
<dbReference type="GO" id="GO:0006351">
    <property type="term" value="P:DNA-templated transcription"/>
    <property type="evidence" value="ECO:0007669"/>
    <property type="project" value="InterPro"/>
</dbReference>
<protein>
    <submittedName>
        <fullName evidence="10">MFS general substrate transporter</fullName>
    </submittedName>
</protein>
<feature type="transmembrane region" description="Helical" evidence="8">
    <location>
        <begin position="707"/>
        <end position="726"/>
    </location>
</feature>
<gene>
    <name evidence="10" type="ORF">BU24DRAFT_383497</name>
</gene>
<evidence type="ECO:0000256" key="2">
    <source>
        <dbReference type="ARBA" id="ARBA00022723"/>
    </source>
</evidence>
<feature type="transmembrane region" description="Helical" evidence="8">
    <location>
        <begin position="798"/>
        <end position="823"/>
    </location>
</feature>
<feature type="transmembrane region" description="Helical" evidence="8">
    <location>
        <begin position="590"/>
        <end position="608"/>
    </location>
</feature>
<dbReference type="GO" id="GO:0003677">
    <property type="term" value="F:DNA binding"/>
    <property type="evidence" value="ECO:0007669"/>
    <property type="project" value="InterPro"/>
</dbReference>
<evidence type="ECO:0000259" key="9">
    <source>
        <dbReference type="PROSITE" id="PS50850"/>
    </source>
</evidence>
<evidence type="ECO:0000256" key="6">
    <source>
        <dbReference type="ARBA" id="ARBA00023242"/>
    </source>
</evidence>
<keyword evidence="2" id="KW-0479">Metal-binding</keyword>
<evidence type="ECO:0000256" key="5">
    <source>
        <dbReference type="ARBA" id="ARBA00023163"/>
    </source>
</evidence>
<dbReference type="RefSeq" id="XP_033389772.1">
    <property type="nucleotide sequence ID" value="XM_033524812.1"/>
</dbReference>
<keyword evidence="8" id="KW-0812">Transmembrane</keyword>
<dbReference type="Pfam" id="PF07690">
    <property type="entry name" value="MFS_1"/>
    <property type="match status" value="1"/>
</dbReference>
<dbReference type="OrthoDB" id="2533084at2759"/>
<accession>A0A6A5Y856</accession>
<feature type="compositionally biased region" description="Basic and acidic residues" evidence="7">
    <location>
        <begin position="16"/>
        <end position="27"/>
    </location>
</feature>
<dbReference type="CDD" id="cd12148">
    <property type="entry name" value="fungal_TF_MHR"/>
    <property type="match status" value="1"/>
</dbReference>
<dbReference type="GO" id="GO:0016020">
    <property type="term" value="C:membrane"/>
    <property type="evidence" value="ECO:0007669"/>
    <property type="project" value="UniProtKB-SubCell"/>
</dbReference>
<organism evidence="10 11">
    <name type="scientific">Aaosphaeria arxii CBS 175.79</name>
    <dbReference type="NCBI Taxonomy" id="1450172"/>
    <lineage>
        <taxon>Eukaryota</taxon>
        <taxon>Fungi</taxon>
        <taxon>Dikarya</taxon>
        <taxon>Ascomycota</taxon>
        <taxon>Pezizomycotina</taxon>
        <taxon>Dothideomycetes</taxon>
        <taxon>Pleosporomycetidae</taxon>
        <taxon>Pleosporales</taxon>
        <taxon>Pleosporales incertae sedis</taxon>
        <taxon>Aaosphaeria</taxon>
    </lineage>
</organism>
<sequence>MDIPFNVETPVTDPSSTDRRASTHPHEGVDVRHEAFKRSIWRYLPRSDRDFGTAEEQNLALADGEGNAERRAQLSSRRAIQERLSRTARDKLFALVLGTCTSSNRGRISSAFPSTELLDGLIQYFLTSPSLDSKFWFHLPTFSPSEISPILLSLIIAAGAVSTPDVPLRKLGFALHEAGRACQAKIFEEDNSSIRDLQSLRNLMLQLDIGLWSGMSRKMEIAESFLQPLVTMIRRRGSFRNSMYPMIEPRPEDDGQELDDKWKSWVAQESLLRLVYHVFEHDRQSSMALLKPPLISYSEMQLPIPSAERLWRANTAIAWKQAYLDMAPELLKRPSPLECLLDLNCLNNHEVANRTYLYMIWGMIWEFRQMATINAKTGSSHRNGLILPSRYQDLNKSLEDYRISCPTREGSIILELMFIHLNAPLEDIILFAGIEGQGEARNAYPCLREWVSSPPARQALWHAGQILRAARALPKGGLCNFNAISVYHAGLIIWGYSFVNRSAAHMTSGTSHLEWTASQSSHDEIRLVPTPSSDPADPLNFGWLRKAGILACMSIFPFVVNFTSASISSAFPIYASTPVFGFPPKPFPKLLHLLAVNILMLGASNLWWVPLANTFGRRPVILASLLLLTLSSMWAGLAKTFESLLAARVFMGIGGGSADAVAPDVVGEIFFVHQRGRAMAIYTVFLASGSIIGSMTGGYIAHHGLNWLHWTNVILSAVSFVLCLLFQPETLYERETIAVSDAIIDEKKANAQTTEVVPVEAASYQPYTFARSLKIGMYRPGIAAKFAAPFKTLRLPGVWLVSLWYAGLVGATVAMSGVAPQLVSMPPYLWGSEAGLVNTGGLIGTALGCIYAYFIADWTTKRLAKKDTHGFSEPEGRLGTALPSLFIATAGIITFGFVAQNPSPKGWVGLNFGIGMNAFGLMQAPSVGFNYLIESYPSISGDCLVAVTCARAIIAFAWTFFTATWIEHSGAAQPFGIFGMLMGLFGLATIPILIWGKRLRIATADWVPSGTAL</sequence>
<feature type="transmembrane region" description="Helical" evidence="8">
    <location>
        <begin position="679"/>
        <end position="701"/>
    </location>
</feature>
<dbReference type="GeneID" id="54282209"/>
<feature type="transmembrane region" description="Helical" evidence="8">
    <location>
        <begin position="481"/>
        <end position="499"/>
    </location>
</feature>
<dbReference type="InterPro" id="IPR007219">
    <property type="entry name" value="XnlR_reg_dom"/>
</dbReference>
<feature type="transmembrane region" description="Helical" evidence="8">
    <location>
        <begin position="649"/>
        <end position="672"/>
    </location>
</feature>
<feature type="transmembrane region" description="Helical" evidence="8">
    <location>
        <begin position="972"/>
        <end position="995"/>
    </location>
</feature>
<feature type="transmembrane region" description="Helical" evidence="8">
    <location>
        <begin position="944"/>
        <end position="966"/>
    </location>
</feature>
<feature type="transmembrane region" description="Helical" evidence="8">
    <location>
        <begin position="835"/>
        <end position="856"/>
    </location>
</feature>
<evidence type="ECO:0000313" key="10">
    <source>
        <dbReference type="EMBL" id="KAF2021433.1"/>
    </source>
</evidence>
<keyword evidence="6" id="KW-0539">Nucleus</keyword>
<keyword evidence="8" id="KW-1133">Transmembrane helix</keyword>
<dbReference type="Gene3D" id="1.20.1250.20">
    <property type="entry name" value="MFS general substrate transporter like domains"/>
    <property type="match status" value="1"/>
</dbReference>
<feature type="transmembrane region" description="Helical" evidence="8">
    <location>
        <begin position="910"/>
        <end position="932"/>
    </location>
</feature>
<evidence type="ECO:0000256" key="8">
    <source>
        <dbReference type="SAM" id="Phobius"/>
    </source>
</evidence>
<keyword evidence="8" id="KW-0472">Membrane</keyword>
<comment type="subcellular location">
    <subcellularLocation>
        <location evidence="1">Membrane</location>
        <topology evidence="1">Multi-pass membrane protein</topology>
    </subcellularLocation>
</comment>
<evidence type="ECO:0000313" key="11">
    <source>
        <dbReference type="Proteomes" id="UP000799778"/>
    </source>
</evidence>
<keyword evidence="11" id="KW-1185">Reference proteome</keyword>